<name>A8ZXA7_DESOH</name>
<dbReference type="CDD" id="cd01454">
    <property type="entry name" value="vWA_norD_type"/>
    <property type="match status" value="1"/>
</dbReference>
<dbReference type="InterPro" id="IPR036465">
    <property type="entry name" value="vWFA_dom_sf"/>
</dbReference>
<dbReference type="PANTHER" id="PTHR41248">
    <property type="entry name" value="NORD PROTEIN"/>
    <property type="match status" value="1"/>
</dbReference>
<gene>
    <name evidence="2" type="ordered locus">Dole_2683</name>
</gene>
<dbReference type="KEGG" id="dol:Dole_2683"/>
<dbReference type="eggNOG" id="COG4548">
    <property type="taxonomic scope" value="Bacteria"/>
</dbReference>
<dbReference type="PANTHER" id="PTHR41248:SF1">
    <property type="entry name" value="NORD PROTEIN"/>
    <property type="match status" value="1"/>
</dbReference>
<proteinExistence type="predicted"/>
<evidence type="ECO:0000313" key="2">
    <source>
        <dbReference type="EMBL" id="ABW68486.1"/>
    </source>
</evidence>
<dbReference type="Gene3D" id="3.40.50.410">
    <property type="entry name" value="von Willebrand factor, type A domain"/>
    <property type="match status" value="1"/>
</dbReference>
<dbReference type="EMBL" id="CP000859">
    <property type="protein sequence ID" value="ABW68486.1"/>
    <property type="molecule type" value="Genomic_DNA"/>
</dbReference>
<dbReference type="Pfam" id="PF00092">
    <property type="entry name" value="VWA"/>
    <property type="match status" value="1"/>
</dbReference>
<dbReference type="AlphaFoldDB" id="A8ZXA7"/>
<keyword evidence="3" id="KW-1185">Reference proteome</keyword>
<dbReference type="InterPro" id="IPR002035">
    <property type="entry name" value="VWF_A"/>
</dbReference>
<dbReference type="SMART" id="SM00327">
    <property type="entry name" value="VWA"/>
    <property type="match status" value="1"/>
</dbReference>
<dbReference type="Proteomes" id="UP000008561">
    <property type="component" value="Chromosome"/>
</dbReference>
<accession>A8ZXA7</accession>
<dbReference type="InterPro" id="IPR051928">
    <property type="entry name" value="NorD/CobT"/>
</dbReference>
<evidence type="ECO:0000313" key="3">
    <source>
        <dbReference type="Proteomes" id="UP000008561"/>
    </source>
</evidence>
<dbReference type="HOGENOM" id="CLU_318511_0_0_7"/>
<dbReference type="PROSITE" id="PS50234">
    <property type="entry name" value="VWFA"/>
    <property type="match status" value="1"/>
</dbReference>
<feature type="domain" description="VWFA" evidence="1">
    <location>
        <begin position="723"/>
        <end position="911"/>
    </location>
</feature>
<dbReference type="STRING" id="96561.Dole_2683"/>
<organism evidence="2 3">
    <name type="scientific">Desulfosudis oleivorans (strain DSM 6200 / JCM 39069 / Hxd3)</name>
    <name type="common">Desulfococcus oleovorans</name>
    <dbReference type="NCBI Taxonomy" id="96561"/>
    <lineage>
        <taxon>Bacteria</taxon>
        <taxon>Pseudomonadati</taxon>
        <taxon>Thermodesulfobacteriota</taxon>
        <taxon>Desulfobacteria</taxon>
        <taxon>Desulfobacterales</taxon>
        <taxon>Desulfosudaceae</taxon>
        <taxon>Desulfosudis</taxon>
    </lineage>
</organism>
<evidence type="ECO:0000259" key="1">
    <source>
        <dbReference type="PROSITE" id="PS50234"/>
    </source>
</evidence>
<dbReference type="RefSeq" id="WP_012176097.1">
    <property type="nucleotide sequence ID" value="NC_009943.1"/>
</dbReference>
<reference evidence="2 3" key="1">
    <citation type="submission" date="2007-10" db="EMBL/GenBank/DDBJ databases">
        <title>Complete sequence of Desulfococcus oleovorans Hxd3.</title>
        <authorList>
            <consortium name="US DOE Joint Genome Institute"/>
            <person name="Copeland A."/>
            <person name="Lucas S."/>
            <person name="Lapidus A."/>
            <person name="Barry K."/>
            <person name="Glavina del Rio T."/>
            <person name="Dalin E."/>
            <person name="Tice H."/>
            <person name="Pitluck S."/>
            <person name="Kiss H."/>
            <person name="Brettin T."/>
            <person name="Bruce D."/>
            <person name="Detter J.C."/>
            <person name="Han C."/>
            <person name="Schmutz J."/>
            <person name="Larimer F."/>
            <person name="Land M."/>
            <person name="Hauser L."/>
            <person name="Kyrpides N."/>
            <person name="Kim E."/>
            <person name="Wawrik B."/>
            <person name="Richardson P."/>
        </authorList>
    </citation>
    <scope>NUCLEOTIDE SEQUENCE [LARGE SCALE GENOMIC DNA]</scope>
    <source>
        <strain evidence="3">DSM 6200 / JCM 39069 / Hxd3</strain>
    </source>
</reference>
<sequence length="913" mass="100920">MNQFSYINNGDSPLEVLALADPDLARRVKNRLDKAGCDLKAKAVSVLAGDVVYGLSIESALGRALADGYLALITGGADRKAIDCYSRSLQAAIKEGPTFGRILAISLPPVLLHPDSRLFDRFMAAVNRIKARWLYALTAEPMEIIGELVSGKAADAGLAYLDLLLAVFDHELTYNQYRRFTAEFPRAVLSFSPGQRAWKTVQLERVVRRDFDLACLFLTPLTRELAFLAPADLERFISEGLDRHQKDANRGKKFLTLESRTAIETCDRLRTTAIFPEMQQKISCYLHARTGRAIPVKPISGLPETFFSNSPDVSACSDGKTIFLADTINRNSRRKENSDFYKALAWIEAGLIEFGTFDFDLQKALENAGRPPRPIGPGEDGRTDMERLFDCFPHTGLAADLFSIFEYGRVRTLLEEHYPEGARRFYGLVRQAAAPGPGENIMQTLHACIALGRNLVQCRGAGKRTVETVARIFNHHAAGRPFPEASAQALFSVFEGLRPGLFMQGEYRSMAPALGLCLRPALFARAWGEHDRLAGRVQQAVAKEGYKAYKSDILRRMREQGGLLYAEDIQQIVAHTPQAHEPGPESGAGPGLPGIDLSDLHDSLAANGPAPDPAGGPVYRYREWDHAIGDYLADHVLVRERRFDPPDSGFYQSALSRHRGLVKKIRYAFELLKPEGMTVLRKWREGEDFDYRQLIDFVIDKKAGKTPSERIYIKRLKKVRDVAVLLLLDISRSTSGAVAGSDTTTVLSVEKEATVLFCEALDVVGDTFAIAGFSGTGRLGVDYFPIKDFDQPMTDTVRRGIGGLSPQRNTRMGAAIRHATAQLKAAAAASRLLIIVTDGFPNDLDYKRERAIEDTRRALLEARAGGISVHTITVNIAGDGVLDDLYGKVRHSVISNVRELPNKLLRIYGRLTG</sequence>
<dbReference type="OrthoDB" id="9758211at2"/>
<dbReference type="SUPFAM" id="SSF53300">
    <property type="entry name" value="vWA-like"/>
    <property type="match status" value="1"/>
</dbReference>
<protein>
    <submittedName>
        <fullName evidence="2">von Willebrand factor type A</fullName>
    </submittedName>
</protein>